<dbReference type="PANTHER" id="PTHR21664">
    <property type="entry name" value="CHRONIC MYELOGENOUS LEUKEMIA TUMOR ANTIGEN 66"/>
    <property type="match status" value="1"/>
</dbReference>
<name>A0A9W8BGP2_9FUNG</name>
<dbReference type="PANTHER" id="PTHR21664:SF1">
    <property type="entry name" value="NUDC DOMAIN-CONTAINING PROTEIN 1"/>
    <property type="match status" value="1"/>
</dbReference>
<accession>A0A9W8BGP2</accession>
<dbReference type="CDD" id="cd06467">
    <property type="entry name" value="p23_NUDC_like"/>
    <property type="match status" value="1"/>
</dbReference>
<dbReference type="PROSITE" id="PS51203">
    <property type="entry name" value="CS"/>
    <property type="match status" value="1"/>
</dbReference>
<keyword evidence="5" id="KW-0539">Nucleus</keyword>
<evidence type="ECO:0000313" key="7">
    <source>
        <dbReference type="EMBL" id="KAJ2007069.1"/>
    </source>
</evidence>
<comment type="subcellular location">
    <subcellularLocation>
        <location evidence="2">Cytoplasm</location>
    </subcellularLocation>
    <subcellularLocation>
        <location evidence="1">Nucleus</location>
    </subcellularLocation>
</comment>
<proteinExistence type="predicted"/>
<sequence>MAYAVLDFKPNPELLNPCFDGYKLRAADGNKAVKIYPHSSEAVKSQKLPSNAPLSYDEAYFRVHYNHLFVGPSDRTFIYIDSASVVNLVTFDQLGLPRTASIFAIPQHGSDSALAGYPGAFSLSNDLVLLFDGVESVYVIQRPPTAACSHEQWTLLGVFELGLGQLAAGPAGDSTRRMMYSILGAVLARESDRRVIRLHVCYRAVKAIEAVGEHRSGQGIGAPQSMAARDVTAPGYRHLPPFRVEALQVGLPLTDPVSAGLIGEPCQHRAPATLQACTMHTLHCYAIPVYCEYISDGAYVLGVRDGVVLDDTECASRQHSPVGPRLTEAPPCIPDLYYWSQTRSDVTMCIQLPISVTAQQIQCVLTRVALTLTFADAPECESKYAFNHAALCGGIVADESVWTLENGRLLTLYLQKVHEGARWPTLFGTDDGVLETMDPNEFAVIRERLEGHTSDTLDLRRPTGVSAMQLTNEARDQEDDELGQENASIVFSVRDWRTGQASASSVAGSPDWLCPSFPRPLSKRHGSNDGGDNAARNGLAPVCLGFDVDGAVFGFNGGDMRSVSGGRETMHADASSGTSAIAAEARPQHWGTFVALSYIQASKRERRFVYVDPDLSVAVLAESQRRIYVYHQAADMRSTTAAQSIVDLGCADAAGESEELLGIQLFGRLLVVLREGSIFTIDLDLC</sequence>
<evidence type="ECO:0000256" key="2">
    <source>
        <dbReference type="ARBA" id="ARBA00004496"/>
    </source>
</evidence>
<evidence type="ECO:0000256" key="3">
    <source>
        <dbReference type="ARBA" id="ARBA00018915"/>
    </source>
</evidence>
<reference evidence="7" key="1">
    <citation type="submission" date="2022-07" db="EMBL/GenBank/DDBJ databases">
        <title>Phylogenomic reconstructions and comparative analyses of Kickxellomycotina fungi.</title>
        <authorList>
            <person name="Reynolds N.K."/>
            <person name="Stajich J.E."/>
            <person name="Barry K."/>
            <person name="Grigoriev I.V."/>
            <person name="Crous P."/>
            <person name="Smith M.E."/>
        </authorList>
    </citation>
    <scope>NUCLEOTIDE SEQUENCE</scope>
    <source>
        <strain evidence="7">IMI 214461</strain>
    </source>
</reference>
<evidence type="ECO:0000256" key="5">
    <source>
        <dbReference type="ARBA" id="ARBA00023242"/>
    </source>
</evidence>
<evidence type="ECO:0000313" key="8">
    <source>
        <dbReference type="Proteomes" id="UP001150907"/>
    </source>
</evidence>
<evidence type="ECO:0000259" key="6">
    <source>
        <dbReference type="PROSITE" id="PS51203"/>
    </source>
</evidence>
<dbReference type="EMBL" id="JANBQF010000038">
    <property type="protein sequence ID" value="KAJ2007069.1"/>
    <property type="molecule type" value="Genomic_DNA"/>
</dbReference>
<keyword evidence="4" id="KW-0963">Cytoplasm</keyword>
<dbReference type="Proteomes" id="UP001150907">
    <property type="component" value="Unassembled WGS sequence"/>
</dbReference>
<comment type="caution">
    <text evidence="7">The sequence shown here is derived from an EMBL/GenBank/DDBJ whole genome shotgun (WGS) entry which is preliminary data.</text>
</comment>
<dbReference type="InterPro" id="IPR008978">
    <property type="entry name" value="HSP20-like_chaperone"/>
</dbReference>
<dbReference type="Gene3D" id="2.60.40.790">
    <property type="match status" value="1"/>
</dbReference>
<organism evidence="7 8">
    <name type="scientific">Coemansia thaxteri</name>
    <dbReference type="NCBI Taxonomy" id="2663907"/>
    <lineage>
        <taxon>Eukaryota</taxon>
        <taxon>Fungi</taxon>
        <taxon>Fungi incertae sedis</taxon>
        <taxon>Zoopagomycota</taxon>
        <taxon>Kickxellomycotina</taxon>
        <taxon>Kickxellomycetes</taxon>
        <taxon>Kickxellales</taxon>
        <taxon>Kickxellaceae</taxon>
        <taxon>Coemansia</taxon>
    </lineage>
</organism>
<protein>
    <recommendedName>
        <fullName evidence="3">NudC domain-containing protein 1</fullName>
    </recommendedName>
</protein>
<evidence type="ECO:0000256" key="1">
    <source>
        <dbReference type="ARBA" id="ARBA00004123"/>
    </source>
</evidence>
<dbReference type="InterPro" id="IPR007052">
    <property type="entry name" value="CS_dom"/>
</dbReference>
<keyword evidence="8" id="KW-1185">Reference proteome</keyword>
<gene>
    <name evidence="7" type="ORF">H4R26_001015</name>
</gene>
<dbReference type="OrthoDB" id="428655at2759"/>
<dbReference type="GO" id="GO:0005737">
    <property type="term" value="C:cytoplasm"/>
    <property type="evidence" value="ECO:0007669"/>
    <property type="project" value="UniProtKB-SubCell"/>
</dbReference>
<dbReference type="SUPFAM" id="SSF49764">
    <property type="entry name" value="HSP20-like chaperones"/>
    <property type="match status" value="1"/>
</dbReference>
<dbReference type="InterPro" id="IPR037895">
    <property type="entry name" value="NUDCD1"/>
</dbReference>
<dbReference type="GO" id="GO:0005634">
    <property type="term" value="C:nucleus"/>
    <property type="evidence" value="ECO:0007669"/>
    <property type="project" value="UniProtKB-SubCell"/>
</dbReference>
<feature type="domain" description="CS" evidence="6">
    <location>
        <begin position="332"/>
        <end position="427"/>
    </location>
</feature>
<evidence type="ECO:0000256" key="4">
    <source>
        <dbReference type="ARBA" id="ARBA00022490"/>
    </source>
</evidence>
<dbReference type="AlphaFoldDB" id="A0A9W8BGP2"/>
<dbReference type="Pfam" id="PF04969">
    <property type="entry name" value="CS"/>
    <property type="match status" value="1"/>
</dbReference>